<proteinExistence type="predicted"/>
<dbReference type="PANTHER" id="PTHR43143">
    <property type="entry name" value="METALLOPHOSPHOESTERASE, CALCINEURIN SUPERFAMILY"/>
    <property type="match status" value="1"/>
</dbReference>
<feature type="domain" description="Calcineurin-like phosphoesterase" evidence="2">
    <location>
        <begin position="73"/>
        <end position="233"/>
    </location>
</feature>
<dbReference type="InterPro" id="IPR029052">
    <property type="entry name" value="Metallo-depent_PP-like"/>
</dbReference>
<evidence type="ECO:0000259" key="2">
    <source>
        <dbReference type="Pfam" id="PF00149"/>
    </source>
</evidence>
<reference evidence="3" key="2">
    <citation type="submission" date="2023-01" db="EMBL/GenBank/DDBJ databases">
        <title>Gilvimarinus xylanilyticus HB14 isolated from Caulerpa lentillifera aquaculture base in Hainan, China.</title>
        <authorList>
            <person name="Zhang Y.-J."/>
        </authorList>
    </citation>
    <scope>NUCLEOTIDE SEQUENCE</scope>
    <source>
        <strain evidence="3">HB14</strain>
    </source>
</reference>
<evidence type="ECO:0000313" key="4">
    <source>
        <dbReference type="Proteomes" id="UP001139319"/>
    </source>
</evidence>
<sequence length="618" mass="70170">MGSGFIRVVICWATLVSLNAQAHSDSSHTSGEISIESSAGQTPWTHLDFNNDPQAFQFAIVTDRTGGLRPGVFSQAVDKLNLLQPEFVVSVGDLIEGYTDNRAQLETEWNEFDSMVQRLDMPFFYLAGNHDYTNPVMADVWRERYGDSYYHFTYRDVLFVMLNSNDGGKTHTFSQAQIDWLETTLKENPEPQWTLIFTHSPLWDRDEKDRWDEIESLLGERPYTVFAGHHHRYVKDQRHGRKYFTLATTGGITSGRGTRFGEFDHVVWVTMSEQGPIIANMMLDGIWGEDVRTAEMRDLQTAMIDKGRLSLPAILYRDKFKKGVAQLRLKNDSDTPYQFKAQYRSLGKAKIEGENSLNITVPPNEIVTPSIAVATERKITDDQDLAQVDWTLSYQLNDETIEYAGKETLSVARERPLKSLRRFQLDGELDEWSRQLFYPNAEGAFFNTEGFHGDADASFRWAAARHQDGLVLAVEVVDDHLQRSADGIVPQQDFVYFTLDARTQVRRSIKQTYDNRVPGQQTLALLAPSKAIEPELRGDPELPEGVDYAARQTEKGYSAEIFIPEVVLDSIHGSPWTGVRLNVQLRDADPNEPGPTGRQWMPSWGTEWAVGGSGNFYR</sequence>
<keyword evidence="1" id="KW-0732">Signal</keyword>
<dbReference type="InterPro" id="IPR004843">
    <property type="entry name" value="Calcineurin-like_PHP"/>
</dbReference>
<name>A0A9X2KS64_9GAMM</name>
<feature type="signal peptide" evidence="1">
    <location>
        <begin position="1"/>
        <end position="22"/>
    </location>
</feature>
<dbReference type="SUPFAM" id="SSF56300">
    <property type="entry name" value="Metallo-dependent phosphatases"/>
    <property type="match status" value="1"/>
</dbReference>
<protein>
    <submittedName>
        <fullName evidence="3">Metallophosphoesterase</fullName>
    </submittedName>
</protein>
<dbReference type="Pfam" id="PF00149">
    <property type="entry name" value="Metallophos"/>
    <property type="match status" value="1"/>
</dbReference>
<comment type="caution">
    <text evidence="3">The sequence shown here is derived from an EMBL/GenBank/DDBJ whole genome shotgun (WGS) entry which is preliminary data.</text>
</comment>
<dbReference type="GO" id="GO:0016787">
    <property type="term" value="F:hydrolase activity"/>
    <property type="evidence" value="ECO:0007669"/>
    <property type="project" value="InterPro"/>
</dbReference>
<accession>A0A9X2KS64</accession>
<dbReference type="PANTHER" id="PTHR43143:SF1">
    <property type="entry name" value="SERINE_THREONINE-PROTEIN PHOSPHATASE CPPED1"/>
    <property type="match status" value="1"/>
</dbReference>
<evidence type="ECO:0000256" key="1">
    <source>
        <dbReference type="SAM" id="SignalP"/>
    </source>
</evidence>
<dbReference type="EMBL" id="JAMFTH010000001">
    <property type="protein sequence ID" value="MCP8897914.1"/>
    <property type="molecule type" value="Genomic_DNA"/>
</dbReference>
<dbReference type="Gene3D" id="2.60.40.1190">
    <property type="match status" value="1"/>
</dbReference>
<dbReference type="SUPFAM" id="SSF49344">
    <property type="entry name" value="CBD9-like"/>
    <property type="match status" value="1"/>
</dbReference>
<reference evidence="3" key="1">
    <citation type="submission" date="2022-05" db="EMBL/GenBank/DDBJ databases">
        <authorList>
            <person name="Sun H.-N."/>
        </authorList>
    </citation>
    <scope>NUCLEOTIDE SEQUENCE</scope>
    <source>
        <strain evidence="3">HB14</strain>
    </source>
</reference>
<keyword evidence="4" id="KW-1185">Reference proteome</keyword>
<gene>
    <name evidence="3" type="ORF">M6D89_01225</name>
</gene>
<dbReference type="RefSeq" id="WP_253966211.1">
    <property type="nucleotide sequence ID" value="NZ_JAMFTH010000001.1"/>
</dbReference>
<evidence type="ECO:0000313" key="3">
    <source>
        <dbReference type="EMBL" id="MCP8897914.1"/>
    </source>
</evidence>
<dbReference type="Gene3D" id="3.60.21.10">
    <property type="match status" value="1"/>
</dbReference>
<organism evidence="3 4">
    <name type="scientific">Gilvimarinus xylanilyticus</name>
    <dbReference type="NCBI Taxonomy" id="2944139"/>
    <lineage>
        <taxon>Bacteria</taxon>
        <taxon>Pseudomonadati</taxon>
        <taxon>Pseudomonadota</taxon>
        <taxon>Gammaproteobacteria</taxon>
        <taxon>Cellvibrionales</taxon>
        <taxon>Cellvibrionaceae</taxon>
        <taxon>Gilvimarinus</taxon>
    </lineage>
</organism>
<dbReference type="AlphaFoldDB" id="A0A9X2KS64"/>
<dbReference type="Proteomes" id="UP001139319">
    <property type="component" value="Unassembled WGS sequence"/>
</dbReference>
<dbReference type="InterPro" id="IPR051918">
    <property type="entry name" value="STPP_CPPED1"/>
</dbReference>
<feature type="chain" id="PRO_5040863790" evidence="1">
    <location>
        <begin position="23"/>
        <end position="618"/>
    </location>
</feature>